<reference evidence="1 2" key="1">
    <citation type="submission" date="2017-04" db="EMBL/GenBank/DDBJ databases">
        <authorList>
            <person name="Afonso C.L."/>
            <person name="Miller P.J."/>
            <person name="Scott M.A."/>
            <person name="Spackman E."/>
            <person name="Goraichik I."/>
            <person name="Dimitrov K.M."/>
            <person name="Suarez D.L."/>
            <person name="Swayne D.E."/>
        </authorList>
    </citation>
    <scope>NUCLEOTIDE SEQUENCE [LARGE SCALE GENOMIC DNA]</scope>
    <source>
        <strain evidence="1 2">DSM 22418</strain>
    </source>
</reference>
<dbReference type="EMBL" id="FXAU01000004">
    <property type="protein sequence ID" value="SMG35810.1"/>
    <property type="molecule type" value="Genomic_DNA"/>
</dbReference>
<dbReference type="RefSeq" id="WP_144036567.1">
    <property type="nucleotide sequence ID" value="NZ_FXAU01000004.1"/>
</dbReference>
<proteinExistence type="predicted"/>
<dbReference type="STRING" id="561061.SAMN05660862_2552"/>
<evidence type="ECO:0000313" key="2">
    <source>
        <dbReference type="Proteomes" id="UP000192980"/>
    </source>
</evidence>
<dbReference type="AlphaFoldDB" id="A0A1X7K4I0"/>
<name>A0A1X7K4I0_9SPHI</name>
<accession>A0A1X7K4I0</accession>
<evidence type="ECO:0000313" key="1">
    <source>
        <dbReference type="EMBL" id="SMG35810.1"/>
    </source>
</evidence>
<gene>
    <name evidence="1" type="ORF">SAMN05660862_2552</name>
</gene>
<dbReference type="OrthoDB" id="612554at2"/>
<dbReference type="Proteomes" id="UP000192980">
    <property type="component" value="Unassembled WGS sequence"/>
</dbReference>
<organism evidence="1 2">
    <name type="scientific">Sphingobacterium psychroaquaticum</name>
    <dbReference type="NCBI Taxonomy" id="561061"/>
    <lineage>
        <taxon>Bacteria</taxon>
        <taxon>Pseudomonadati</taxon>
        <taxon>Bacteroidota</taxon>
        <taxon>Sphingobacteriia</taxon>
        <taxon>Sphingobacteriales</taxon>
        <taxon>Sphingobacteriaceae</taxon>
        <taxon>Sphingobacterium</taxon>
    </lineage>
</organism>
<keyword evidence="2" id="KW-1185">Reference proteome</keyword>
<sequence>MPIMLGNIVAVSKEELVPHFFKSENTLYSTIQRYKELPYGIKRVMIGGNGRQLLIDLDTLPGHIKDAIHDPRKSDHVLERYYSVDPDAVRFYAIHKFDDGTYLSMEHQERYIINASVLKAAIALRNDRLVEWRNKGRSKSGIMQSLVADVLSFNESLRKKFRIEHDLPKSVGRFKESLNTFETLVNGSFNYEGLISKKHRNINSRKVDENTVRLLNDMFADKVRKPTAKEIHEQYDGFVSGYVQVVNNKTGELYSPKGYKQLSISTVTAYLARWENRIATHQKRSDDRQLNMGKFKPYYSFEMPKFSGSMISIDDRQPPFKSLSGKRVWFYLAVDVASRAITCAVYGETKEGIILEFYRQMVRNYYSWGLCLPAELECEMSLNSSYTDTILKEGVMFDYIKMEANNARGKYIERVNEELRYRKEKGRDGWLARPKALSETNQPGVDIEKVPRIPFDTIVNDCLADIDSWNNEPHPTEEGISKWEYFLERQHPSLSPINFEAILPYIGNRTETSCKLGNIQLNNGLCLIGDHGIVAKGERLIQVMKQIEGQEIEVYWLDDDQGEVMKAYAYIDGKCVCEIVRKPRPIRARLERSAADELAEGLLAAYTNTVDAFGKRQREQLDGVVIIKEDPAPLKHQIFSKPSTRIKHTERQPIELPQYEDVDEDYSSYSSLRQSIKDRF</sequence>
<protein>
    <submittedName>
        <fullName evidence="1">Uncharacterized protein</fullName>
    </submittedName>
</protein>